<dbReference type="EMBL" id="JBHPBY010000350">
    <property type="protein sequence ID" value="MFC1852690.1"/>
    <property type="molecule type" value="Genomic_DNA"/>
</dbReference>
<reference evidence="4 5" key="1">
    <citation type="submission" date="2024-09" db="EMBL/GenBank/DDBJ databases">
        <title>Laminarin stimulates single cell rates of sulfate reduction while oxygen inhibits transcriptomic activity in coastal marine sediment.</title>
        <authorList>
            <person name="Lindsay M."/>
            <person name="Orcutt B."/>
            <person name="Emerson D."/>
            <person name="Stepanauskas R."/>
            <person name="D'Angelo T."/>
        </authorList>
    </citation>
    <scope>NUCLEOTIDE SEQUENCE [LARGE SCALE GENOMIC DNA]</scope>
    <source>
        <strain evidence="4">SAG AM-311-K15</strain>
    </source>
</reference>
<feature type="domain" description="SpoVT-AbrB" evidence="3">
    <location>
        <begin position="1"/>
        <end position="47"/>
    </location>
</feature>
<dbReference type="SMART" id="SM00966">
    <property type="entry name" value="SpoVT_AbrB"/>
    <property type="match status" value="1"/>
</dbReference>
<dbReference type="Pfam" id="PF04014">
    <property type="entry name" value="MazE_antitoxin"/>
    <property type="match status" value="1"/>
</dbReference>
<dbReference type="Gene3D" id="2.10.260.10">
    <property type="match status" value="1"/>
</dbReference>
<keyword evidence="5" id="KW-1185">Reference proteome</keyword>
<evidence type="ECO:0000259" key="3">
    <source>
        <dbReference type="PROSITE" id="PS51740"/>
    </source>
</evidence>
<keyword evidence="1 4" id="KW-0238">DNA-binding</keyword>
<proteinExistence type="predicted"/>
<dbReference type="InterPro" id="IPR007159">
    <property type="entry name" value="SpoVT-AbrB_dom"/>
</dbReference>
<evidence type="ECO:0000313" key="5">
    <source>
        <dbReference type="Proteomes" id="UP001594351"/>
    </source>
</evidence>
<evidence type="ECO:0000256" key="1">
    <source>
        <dbReference type="PROSITE-ProRule" id="PRU01076"/>
    </source>
</evidence>
<dbReference type="GO" id="GO:0003677">
    <property type="term" value="F:DNA binding"/>
    <property type="evidence" value="ECO:0007669"/>
    <property type="project" value="UniProtKB-KW"/>
</dbReference>
<feature type="region of interest" description="Disordered" evidence="2">
    <location>
        <begin position="62"/>
        <end position="82"/>
    </location>
</feature>
<protein>
    <submittedName>
        <fullName evidence="4">AbrB/MazE/SpoVT family DNA-binding domain-containing protein</fullName>
    </submittedName>
</protein>
<evidence type="ECO:0000313" key="4">
    <source>
        <dbReference type="EMBL" id="MFC1852690.1"/>
    </source>
</evidence>
<dbReference type="SUPFAM" id="SSF89447">
    <property type="entry name" value="AbrB/MazE/MraZ-like"/>
    <property type="match status" value="1"/>
</dbReference>
<evidence type="ECO:0000256" key="2">
    <source>
        <dbReference type="SAM" id="MobiDB-lite"/>
    </source>
</evidence>
<feature type="compositionally biased region" description="Basic and acidic residues" evidence="2">
    <location>
        <begin position="64"/>
        <end position="82"/>
    </location>
</feature>
<accession>A0ABV6Z2L3</accession>
<dbReference type="InterPro" id="IPR037914">
    <property type="entry name" value="SpoVT-AbrB_sf"/>
</dbReference>
<dbReference type="PROSITE" id="PS51740">
    <property type="entry name" value="SPOVT_ABRB"/>
    <property type="match status" value="1"/>
</dbReference>
<dbReference type="Proteomes" id="UP001594351">
    <property type="component" value="Unassembled WGS sequence"/>
</dbReference>
<gene>
    <name evidence="4" type="ORF">ACFL27_21025</name>
</gene>
<dbReference type="NCBIfam" id="TIGR01439">
    <property type="entry name" value="lp_hng_hel_AbrB"/>
    <property type="match status" value="1"/>
</dbReference>
<organism evidence="4 5">
    <name type="scientific">candidate division CSSED10-310 bacterium</name>
    <dbReference type="NCBI Taxonomy" id="2855610"/>
    <lineage>
        <taxon>Bacteria</taxon>
        <taxon>Bacteria division CSSED10-310</taxon>
    </lineage>
</organism>
<name>A0ABV6Z2L3_UNCC1</name>
<comment type="caution">
    <text evidence="4">The sequence shown here is derived from an EMBL/GenBank/DDBJ whole genome shotgun (WGS) entry which is preliminary data.</text>
</comment>
<sequence>MAITTLTKKGQVTIPKKIREVLGLQTGDKIEFIVSKDGEARIKPVTKKIDDVYGLLFKPSRKPVSTDEMDRSVRERLKTRFT</sequence>